<evidence type="ECO:0000256" key="1">
    <source>
        <dbReference type="ARBA" id="ARBA00023115"/>
    </source>
</evidence>
<reference evidence="2 3" key="1">
    <citation type="submission" date="2017-07" db="EMBL/GenBank/DDBJ databases">
        <title>Complete genome sequence of Actinoalloteichus hoggarensis DSM 45943, type strain of Actinoalloteichus hoggarensis.</title>
        <authorList>
            <person name="Ruckert C."/>
            <person name="Nouioui I."/>
            <person name="Willmese J."/>
            <person name="van Wezel G."/>
            <person name="Klenk H.-P."/>
            <person name="Kalinowski J."/>
            <person name="Zotchev S.B."/>
        </authorList>
    </citation>
    <scope>NUCLEOTIDE SEQUENCE [LARGE SCALE GENOMIC DNA]</scope>
    <source>
        <strain evidence="2 3">DSM 45943</strain>
    </source>
</reference>
<proteinExistence type="predicted"/>
<dbReference type="Gene3D" id="3.40.50.150">
    <property type="entry name" value="Vaccinia Virus protein VP39"/>
    <property type="match status" value="1"/>
</dbReference>
<accession>A0A221VY09</accession>
<dbReference type="AlphaFoldDB" id="A0A221VY09"/>
<dbReference type="GO" id="GO:0006596">
    <property type="term" value="P:polyamine biosynthetic process"/>
    <property type="evidence" value="ECO:0007669"/>
    <property type="project" value="UniProtKB-KW"/>
</dbReference>
<dbReference type="KEGG" id="ahg:AHOG_03850"/>
<dbReference type="NCBIfam" id="NF037959">
    <property type="entry name" value="MFS_SpdSyn"/>
    <property type="match status" value="1"/>
</dbReference>
<dbReference type="Proteomes" id="UP000204221">
    <property type="component" value="Chromosome"/>
</dbReference>
<organism evidence="2 3">
    <name type="scientific">Actinoalloteichus hoggarensis</name>
    <dbReference type="NCBI Taxonomy" id="1470176"/>
    <lineage>
        <taxon>Bacteria</taxon>
        <taxon>Bacillati</taxon>
        <taxon>Actinomycetota</taxon>
        <taxon>Actinomycetes</taxon>
        <taxon>Pseudonocardiales</taxon>
        <taxon>Pseudonocardiaceae</taxon>
        <taxon>Actinoalloteichus</taxon>
    </lineage>
</organism>
<gene>
    <name evidence="2" type="ORF">AHOG_03850</name>
</gene>
<dbReference type="Pfam" id="PF01564">
    <property type="entry name" value="Spermine_synth"/>
    <property type="match status" value="1"/>
</dbReference>
<evidence type="ECO:0000313" key="3">
    <source>
        <dbReference type="Proteomes" id="UP000204221"/>
    </source>
</evidence>
<protein>
    <submittedName>
        <fullName evidence="2">Spermidine synthase</fullName>
    </submittedName>
</protein>
<dbReference type="PANTHER" id="PTHR43317">
    <property type="entry name" value="THERMOSPERMINE SYNTHASE ACAULIS5"/>
    <property type="match status" value="1"/>
</dbReference>
<dbReference type="RefSeq" id="WP_169725804.1">
    <property type="nucleotide sequence ID" value="NZ_CP022521.1"/>
</dbReference>
<dbReference type="CDD" id="cd02440">
    <property type="entry name" value="AdoMet_MTases"/>
    <property type="match status" value="1"/>
</dbReference>
<name>A0A221VY09_9PSEU</name>
<dbReference type="InterPro" id="IPR029063">
    <property type="entry name" value="SAM-dependent_MTases_sf"/>
</dbReference>
<sequence length="292" mass="30764">MKSGRAAARGRARWTADVRSAAVTGGEAVLRPDSDRRDAWTLLVDGTPQSHVDLGDPSYLLFEYVRRLGHVVDLAGPVGAALDVVHLGGGALTLPRYVAATRPGSRQRVVEYDEALTEFVRAELPWDKRARIRVSGADAREWLSRQRPDTADLLIVDVFAGARTPAHLTSAEFVAAAADVLRPGGVFAANVADGPPLSFARRQAATLRSVFGEALLMAEPGLLRGRRFSNLVLVGSAAPLPVADLTRRTAGDPTAARVVEGAAFDGFVGTAVAVTDADATASPLPPSGVFGR</sequence>
<evidence type="ECO:0000313" key="2">
    <source>
        <dbReference type="EMBL" id="ASO18426.1"/>
    </source>
</evidence>
<keyword evidence="3" id="KW-1185">Reference proteome</keyword>
<dbReference type="PANTHER" id="PTHR43317:SF1">
    <property type="entry name" value="THERMOSPERMINE SYNTHASE ACAULIS5"/>
    <property type="match status" value="1"/>
</dbReference>
<dbReference type="SUPFAM" id="SSF53335">
    <property type="entry name" value="S-adenosyl-L-methionine-dependent methyltransferases"/>
    <property type="match status" value="1"/>
</dbReference>
<dbReference type="EMBL" id="CP022521">
    <property type="protein sequence ID" value="ASO18426.1"/>
    <property type="molecule type" value="Genomic_DNA"/>
</dbReference>
<keyword evidence="1" id="KW-0620">Polyamine biosynthesis</keyword>